<keyword evidence="5" id="KW-0758">Storage protein</keyword>
<protein>
    <recommendedName>
        <fullName evidence="15">Vitellogenin domain-containing protein</fullName>
    </recommendedName>
</protein>
<dbReference type="Gene3D" id="2.20.50.20">
    <property type="entry name" value="Lipovitellin. Chain A, domain 3"/>
    <property type="match status" value="1"/>
</dbReference>
<dbReference type="InterPro" id="IPR009454">
    <property type="entry name" value="Lipid_transpt_open_b-sht"/>
</dbReference>
<evidence type="ECO:0000313" key="14">
    <source>
        <dbReference type="Proteomes" id="UP001163046"/>
    </source>
</evidence>
<dbReference type="Pfam" id="PF09172">
    <property type="entry name" value="Vit_open_b-sht"/>
    <property type="match status" value="1"/>
</dbReference>
<reference evidence="13" key="1">
    <citation type="submission" date="2023-01" db="EMBL/GenBank/DDBJ databases">
        <title>Genome assembly of the deep-sea coral Lophelia pertusa.</title>
        <authorList>
            <person name="Herrera S."/>
            <person name="Cordes E."/>
        </authorList>
    </citation>
    <scope>NUCLEOTIDE SEQUENCE</scope>
    <source>
        <strain evidence="13">USNM1676648</strain>
        <tissue evidence="13">Polyp</tissue>
    </source>
</reference>
<evidence type="ECO:0000256" key="3">
    <source>
        <dbReference type="ARBA" id="ARBA00022525"/>
    </source>
</evidence>
<comment type="caution">
    <text evidence="9">Lacks conserved residue(s) required for the propagation of feature annotation.</text>
</comment>
<evidence type="ECO:0000259" key="12">
    <source>
        <dbReference type="PROSITE" id="PS51233"/>
    </source>
</evidence>
<dbReference type="Pfam" id="PF00094">
    <property type="entry name" value="VWD"/>
    <property type="match status" value="1"/>
</dbReference>
<evidence type="ECO:0000259" key="11">
    <source>
        <dbReference type="PROSITE" id="PS51211"/>
    </source>
</evidence>
<dbReference type="PANTHER" id="PTHR23345:SF15">
    <property type="entry name" value="VITELLOGENIN 1-RELATED"/>
    <property type="match status" value="1"/>
</dbReference>
<comment type="subcellular location">
    <subcellularLocation>
        <location evidence="1">Secreted</location>
    </subcellularLocation>
</comment>
<dbReference type="InterPro" id="IPR011030">
    <property type="entry name" value="Lipovitellin_superhlx_dom"/>
</dbReference>
<evidence type="ECO:0000313" key="13">
    <source>
        <dbReference type="EMBL" id="KAJ7389324.1"/>
    </source>
</evidence>
<dbReference type="GO" id="GO:0005319">
    <property type="term" value="F:lipid transporter activity"/>
    <property type="evidence" value="ECO:0007669"/>
    <property type="project" value="InterPro"/>
</dbReference>
<dbReference type="EMBL" id="MU825435">
    <property type="protein sequence ID" value="KAJ7389324.1"/>
    <property type="molecule type" value="Genomic_DNA"/>
</dbReference>
<feature type="domain" description="Vitellogenin" evidence="11">
    <location>
        <begin position="34"/>
        <end position="675"/>
    </location>
</feature>
<dbReference type="InterPro" id="IPR015817">
    <property type="entry name" value="Vitellinogen_open_b-sht_sub1"/>
</dbReference>
<evidence type="ECO:0008006" key="15">
    <source>
        <dbReference type="Google" id="ProtNLM"/>
    </source>
</evidence>
<dbReference type="Gene3D" id="2.30.230.10">
    <property type="entry name" value="Lipovitellin, beta-sheet shell regions, chain A"/>
    <property type="match status" value="1"/>
</dbReference>
<evidence type="ECO:0000256" key="5">
    <source>
        <dbReference type="ARBA" id="ARBA00022761"/>
    </source>
</evidence>
<keyword evidence="2" id="KW-0813">Transport</keyword>
<dbReference type="SMART" id="SM00638">
    <property type="entry name" value="LPD_N"/>
    <property type="match status" value="1"/>
</dbReference>
<evidence type="ECO:0000256" key="7">
    <source>
        <dbReference type="ARBA" id="ARBA00023157"/>
    </source>
</evidence>
<dbReference type="PROSITE" id="PS51211">
    <property type="entry name" value="VITELLOGENIN"/>
    <property type="match status" value="1"/>
</dbReference>
<dbReference type="InterPro" id="IPR001747">
    <property type="entry name" value="Vitellogenin_N"/>
</dbReference>
<dbReference type="Gene3D" id="2.20.80.10">
    <property type="entry name" value="Lipovitellin-phosvitin complex, chain A, domain 4"/>
    <property type="match status" value="1"/>
</dbReference>
<dbReference type="PANTHER" id="PTHR23345">
    <property type="entry name" value="VITELLOGENIN-RELATED"/>
    <property type="match status" value="1"/>
</dbReference>
<feature type="chain" id="PRO_5040894947" description="Vitellogenin domain-containing protein" evidence="10">
    <location>
        <begin position="16"/>
        <end position="2649"/>
    </location>
</feature>
<dbReference type="SMART" id="SM00216">
    <property type="entry name" value="VWD"/>
    <property type="match status" value="1"/>
</dbReference>
<sequence>MRVLVACLFLGGVLAVPVRRTVDESCETGSTRRFALNQRYTYRYVATSVTGVTGTTNQTTGLRIEAKCVIEGLERCRNFLRVTNVRVFEATPNEETKFQPSSNEESFKTALESDRLFFTENNGRVVRVDPLRTEPVYVTNFKRGFLSALQLQFTEEQLTVLPEVDVSGNCSTEYKKETENEITKSKNLSNCTRRSHNVTKLNPVPYDSNSMVQSPINSTSFCRYKTVENRIKTVECNETHLLRPFSYNGAGVTTNVTLNLTLESTQRTGFYDYEADTLRESDLLYEHSAPEDNEPVYETSSQKAESILEDLVTVLPIDETKPITAVKFTNLVFSIRKLDMSALMNIWTRFYRCDDELYSEFTEHQCKKSQAYLLDAFTQCGTTPCLSYIIGAVRDYDDQVKPEHVTYLLTGMSAVRNPSPYLFTEVIGLLEQKKDTLPKTTLLSLGTMIRKYCERVPEECLRESESKVMDAVDYLERQLPEHCDTNPSTVDDVIITLKAIGNAGRMRSKATELVKCSQGANYLNVSVVAIETIRRLPYCPDTWKSLKRDVFGDFGKDPELRIQAYLALMKYADEQTVKFVVDDVLDEEINTQVRAFVCTHLKQMNDSVEPTHGKFLSEIIKNALKDRETPLRCEFNSTDKSRFIQKSSSNEESNVGYSAEVHVIDSPESLLPRSAELNVTLDFWGAAFPVVETNTRFEGLEIIWEKLFGHKGYFPDKNIMGLVRTPMMAKKSVNEVREVQKRNADNLVDYEILDKKVNLRTMTPSGFLSLKLFGNELDLFTLKDFQWLEEDDIPLADLIDLLRTLSRGVERTYTKSVLFLEETYVIPTCLGIPLNLSINGTSVTSVHVKGKADLLNLFWGIKSAVVKGSIKPSTAIVFFWTALFHHVNNVKIPIRGLEHRNTTGICTTDIFNSTKLMGINLCSNISIPVAWYNKTAPFFPLTGPANFSIYLNKTDPQLTHFKVEVNFTKPDEYTNKTVIAICTPGASYERKYFCNITMNRTEEMNRWNVSIGANQENATTIDYIYVPISKAVNITLNVTRNLTAFYFHSTCHKTHKIKYGFAVNVTGFNRSLCHTFFVMNDTHLWHLEANTTVKNTTENIPISVIYLNTSINLNGNTTGNMTLNITHRPLNLTLYLQGLHNMTDRSTNVTWNVSCPAWSTPILNNNITINVTYVNATNFYKTQVNVSSNGTQMLSCYKAYVNTTENNITVFYCNVTTFNKTSSLNMTLTNTTDGIKICHLNITHQNRSITLNTTWIYNPEIRNVSLNITYLNHSIVLLGSLKNFTLEKGICLNSTYYNGTHTNFTLLATCLSYVNTTERKSLILNITSLNTTATVNTTWFANSTARGILVNCTYHNRTIFNMTATYSNTTTTNNLHFNISMGNWSAELNHTFFSTELLPEVDQIRSINITHRIKNGTTVWVNTTYTFTFFNTTTKKDIVFNLTFTNRTYGVQVSMVNKTTSEVLHHIVKITGYTPNRTVSWIGVLKNTTKMFNFTSLVEYQPKKILNHTVVWNREINHVNVSIDILPNITVSLNCSGTFNSSINVTANVTVYNHTLLWNGFASNVSVVSNLTLWNRTIEFVTRSCNVSHSAFFNLSTWHHYNKTAFNGSVAWYINATERISYFNVSAQNVTWFMKVFSDNDTHINNTIYRINGSEIYTEWSKEMRADHTIYDVLNMTSVRSGWRALNNCTFNIPTKLANITLNATVGGVNMTKFRTHFKYVLQNITQELLVWNYATANIFNLTEHLFNVTSCSIPDVTADYNRYFRGKSDKLEYKRFYNNLAYAFYDIKSSDVTLRNITEELIVILQNFTDHVNTTALLGNITNIIRNVTWYNQTYEAFIYNLTDWGRNATRNFTVWLNRTVSEVGNWTIANKTVNYYLKTCLPGVHNLTIEFLNGTVNFTEALKNVSLVFRNFTHNVTEYILNVTHPVLYNITRQILVNISGYVNNSSFLGGIVYPIWQNVTEVLNISVFNFTYEIFHNWTLCNSSLEWFIPSLHYPVNITLSIHNITSNTTLYQAIEGLLNKTLELYNATVRCTAYRVNKTHELLVNISDFAVMIVNDTVNVLNVTSNKTTQEIIELYINRTQNMTIQVWNMTVQLLMSTNFSKPLNETWELLNMTSHYYNWTHSMPWTRPVLKKWNSTMLEVMSIMRNHSWQNYTRYYFPRVVRYTAEPIENYIYVMTWFLSNYQCNTTVTEQMMNSSYSYPVYMRMNYTEFFHQLTKSYMNLTSCTLNATRNMTELFLNSTYNLTMTTINITANWTRTIYNLTFAVVNTTASFVNGSLVNETIRHNADLPKYLYFSVMNFTMNITDHVFNYSMCMLNQTVRESVNRTLSPLLTTWRTLKALSELKPEDIVEMLQPENETAMTFGKHIYTFDKRYFRFPGFKKPECEYLVTRDFKDANFSITFASESISITTQDATVKIYRNGIVKSQDHKKVSPERNAFDELPVQFENTTVVRDGPYINLTNDLGFSVECDMEHFICSYIVSGFYHNRTAGLLGTNNGEPSDDWLSPTGKNRTRVSDFVNSWLVRGDCKVREHENEVQIPCNREVPAKRCVELFSNKTSLLSKCFSKVSPVDFAAACEADTMDCDISSPVKTLHCNVTAAYIRECKRQGIEMSLPDECCKFDDIDSYDKCNSDCVLEGDLKIIVR</sequence>
<proteinExistence type="predicted"/>
<dbReference type="SMART" id="SM01169">
    <property type="entry name" value="DUF1943"/>
    <property type="match status" value="1"/>
</dbReference>
<dbReference type="InterPro" id="IPR001846">
    <property type="entry name" value="VWF_type-D"/>
</dbReference>
<comment type="caution">
    <text evidence="13">The sequence shown here is derived from an EMBL/GenBank/DDBJ whole genome shotgun (WGS) entry which is preliminary data.</text>
</comment>
<dbReference type="Pfam" id="PF01347">
    <property type="entry name" value="Vitellogenin_N"/>
    <property type="match status" value="1"/>
</dbReference>
<evidence type="ECO:0000256" key="1">
    <source>
        <dbReference type="ARBA" id="ARBA00004613"/>
    </source>
</evidence>
<evidence type="ECO:0000256" key="8">
    <source>
        <dbReference type="ARBA" id="ARBA00023180"/>
    </source>
</evidence>
<dbReference type="Proteomes" id="UP001163046">
    <property type="component" value="Unassembled WGS sequence"/>
</dbReference>
<evidence type="ECO:0000256" key="6">
    <source>
        <dbReference type="ARBA" id="ARBA00023055"/>
    </source>
</evidence>
<name>A0A9X0D8Z6_9CNID</name>
<keyword evidence="14" id="KW-1185">Reference proteome</keyword>
<evidence type="ECO:0000256" key="2">
    <source>
        <dbReference type="ARBA" id="ARBA00022448"/>
    </source>
</evidence>
<evidence type="ECO:0000256" key="10">
    <source>
        <dbReference type="SAM" id="SignalP"/>
    </source>
</evidence>
<feature type="domain" description="VWFD" evidence="12">
    <location>
        <begin position="2361"/>
        <end position="2533"/>
    </location>
</feature>
<dbReference type="Pfam" id="PF06448">
    <property type="entry name" value="DUF1081"/>
    <property type="match status" value="1"/>
</dbReference>
<keyword evidence="7" id="KW-1015">Disulfide bond</keyword>
<dbReference type="GO" id="GO:0005576">
    <property type="term" value="C:extracellular region"/>
    <property type="evidence" value="ECO:0007669"/>
    <property type="project" value="UniProtKB-SubCell"/>
</dbReference>
<dbReference type="InterPro" id="IPR015255">
    <property type="entry name" value="Vitellinogen_open_b-sht"/>
</dbReference>
<evidence type="ECO:0000256" key="9">
    <source>
        <dbReference type="PROSITE-ProRule" id="PRU00557"/>
    </source>
</evidence>
<dbReference type="GO" id="GO:0045735">
    <property type="term" value="F:nutrient reservoir activity"/>
    <property type="evidence" value="ECO:0007669"/>
    <property type="project" value="UniProtKB-KW"/>
</dbReference>
<dbReference type="InterPro" id="IPR015816">
    <property type="entry name" value="Vitellinogen_b-sht_N"/>
</dbReference>
<evidence type="ECO:0000256" key="4">
    <source>
        <dbReference type="ARBA" id="ARBA00022729"/>
    </source>
</evidence>
<dbReference type="InterPro" id="IPR050733">
    <property type="entry name" value="Vitellogenin/Apolipophorin"/>
</dbReference>
<dbReference type="InterPro" id="IPR014853">
    <property type="entry name" value="VWF/SSPO/ZAN-like_Cys-rich_dom"/>
</dbReference>
<organism evidence="13 14">
    <name type="scientific">Desmophyllum pertusum</name>
    <dbReference type="NCBI Taxonomy" id="174260"/>
    <lineage>
        <taxon>Eukaryota</taxon>
        <taxon>Metazoa</taxon>
        <taxon>Cnidaria</taxon>
        <taxon>Anthozoa</taxon>
        <taxon>Hexacorallia</taxon>
        <taxon>Scleractinia</taxon>
        <taxon>Caryophylliina</taxon>
        <taxon>Caryophylliidae</taxon>
        <taxon>Desmophyllum</taxon>
    </lineage>
</organism>
<accession>A0A9X0D8Z6</accession>
<dbReference type="SUPFAM" id="SSF48431">
    <property type="entry name" value="Lipovitellin-phosvitin complex, superhelical domain"/>
    <property type="match status" value="1"/>
</dbReference>
<dbReference type="InterPro" id="IPR015819">
    <property type="entry name" value="Lipid_transp_b-sht_shell"/>
</dbReference>
<dbReference type="OrthoDB" id="6484170at2759"/>
<dbReference type="Gene3D" id="1.25.10.20">
    <property type="entry name" value="Vitellinogen, superhelical"/>
    <property type="match status" value="1"/>
</dbReference>
<dbReference type="PROSITE" id="PS51233">
    <property type="entry name" value="VWFD"/>
    <property type="match status" value="1"/>
</dbReference>
<keyword evidence="6" id="KW-0445">Lipid transport</keyword>
<keyword evidence="3" id="KW-0964">Secreted</keyword>
<gene>
    <name evidence="13" type="ORF">OS493_032179</name>
</gene>
<dbReference type="Pfam" id="PF08742">
    <property type="entry name" value="C8"/>
    <property type="match status" value="1"/>
</dbReference>
<keyword evidence="8" id="KW-0325">Glycoprotein</keyword>
<dbReference type="SUPFAM" id="SSF56968">
    <property type="entry name" value="Lipovitellin-phosvitin complex, beta-sheet shell regions"/>
    <property type="match status" value="2"/>
</dbReference>
<keyword evidence="4 10" id="KW-0732">Signal</keyword>
<feature type="signal peptide" evidence="10">
    <location>
        <begin position="1"/>
        <end position="15"/>
    </location>
</feature>